<keyword evidence="1" id="KW-0511">Multifunctional enzyme</keyword>
<dbReference type="Gene3D" id="3.30.70.270">
    <property type="match status" value="1"/>
</dbReference>
<evidence type="ECO:0000259" key="2">
    <source>
        <dbReference type="Pfam" id="PF17919"/>
    </source>
</evidence>
<evidence type="ECO:0000313" key="4">
    <source>
        <dbReference type="Proteomes" id="UP001239994"/>
    </source>
</evidence>
<evidence type="ECO:0000256" key="1">
    <source>
        <dbReference type="ARBA" id="ARBA00023268"/>
    </source>
</evidence>
<reference evidence="3" key="1">
    <citation type="submission" date="2023-03" db="EMBL/GenBank/DDBJ databases">
        <title>Electrophorus voltai genome.</title>
        <authorList>
            <person name="Bian C."/>
        </authorList>
    </citation>
    <scope>NUCLEOTIDE SEQUENCE</scope>
    <source>
        <strain evidence="3">CB-2022</strain>
        <tissue evidence="3">Muscle</tissue>
    </source>
</reference>
<proteinExistence type="predicted"/>
<dbReference type="InterPro" id="IPR041577">
    <property type="entry name" value="RT_RNaseH_2"/>
</dbReference>
<protein>
    <recommendedName>
        <fullName evidence="2">Reverse transcriptase/retrotransposon-derived protein RNase H-like domain-containing protein</fullName>
    </recommendedName>
</protein>
<keyword evidence="4" id="KW-1185">Reference proteome</keyword>
<name>A0AAD9DPT5_9TELE</name>
<dbReference type="InterPro" id="IPR043502">
    <property type="entry name" value="DNA/RNA_pol_sf"/>
</dbReference>
<dbReference type="Proteomes" id="UP001239994">
    <property type="component" value="Unassembled WGS sequence"/>
</dbReference>
<evidence type="ECO:0000313" key="3">
    <source>
        <dbReference type="EMBL" id="KAK1787442.1"/>
    </source>
</evidence>
<dbReference type="FunFam" id="3.30.70.270:FF:000020">
    <property type="entry name" value="Transposon Tf2-6 polyprotein-like Protein"/>
    <property type="match status" value="1"/>
</dbReference>
<gene>
    <name evidence="3" type="ORF">P4O66_002739</name>
</gene>
<dbReference type="PANTHER" id="PTHR37984">
    <property type="entry name" value="PROTEIN CBG26694"/>
    <property type="match status" value="1"/>
</dbReference>
<dbReference type="GO" id="GO:0003824">
    <property type="term" value="F:catalytic activity"/>
    <property type="evidence" value="ECO:0007669"/>
    <property type="project" value="UniProtKB-KW"/>
</dbReference>
<sequence>MDPAKVQAVESWPKPTSVHLVQRFLGFTNFYCRFMKNFSMVAAALTAQTRKATGRFCCSTEAQQAFKKRKRHLVMAPILWLPDAELPFIVEMDASEMGVGAVLSQ</sequence>
<dbReference type="AlphaFoldDB" id="A0AAD9DPT5"/>
<dbReference type="Pfam" id="PF17919">
    <property type="entry name" value="RT_RNaseH_2"/>
    <property type="match status" value="1"/>
</dbReference>
<dbReference type="InterPro" id="IPR043128">
    <property type="entry name" value="Rev_trsase/Diguanyl_cyclase"/>
</dbReference>
<comment type="caution">
    <text evidence="3">The sequence shown here is derived from an EMBL/GenBank/DDBJ whole genome shotgun (WGS) entry which is preliminary data.</text>
</comment>
<feature type="domain" description="Reverse transcriptase/retrotransposon-derived protein RNase H-like" evidence="2">
    <location>
        <begin position="60"/>
        <end position="105"/>
    </location>
</feature>
<organism evidence="3 4">
    <name type="scientific">Electrophorus voltai</name>
    <dbReference type="NCBI Taxonomy" id="2609070"/>
    <lineage>
        <taxon>Eukaryota</taxon>
        <taxon>Metazoa</taxon>
        <taxon>Chordata</taxon>
        <taxon>Craniata</taxon>
        <taxon>Vertebrata</taxon>
        <taxon>Euteleostomi</taxon>
        <taxon>Actinopterygii</taxon>
        <taxon>Neopterygii</taxon>
        <taxon>Teleostei</taxon>
        <taxon>Ostariophysi</taxon>
        <taxon>Gymnotiformes</taxon>
        <taxon>Gymnotoidei</taxon>
        <taxon>Gymnotidae</taxon>
        <taxon>Electrophorus</taxon>
    </lineage>
</organism>
<dbReference type="PANTHER" id="PTHR37984:SF5">
    <property type="entry name" value="PROTEIN NYNRIN-LIKE"/>
    <property type="match status" value="1"/>
</dbReference>
<dbReference type="InterPro" id="IPR050951">
    <property type="entry name" value="Retrovirus_Pol_polyprotein"/>
</dbReference>
<dbReference type="SUPFAM" id="SSF56672">
    <property type="entry name" value="DNA/RNA polymerases"/>
    <property type="match status" value="1"/>
</dbReference>
<dbReference type="EMBL" id="JAROKS010000023">
    <property type="protein sequence ID" value="KAK1787442.1"/>
    <property type="molecule type" value="Genomic_DNA"/>
</dbReference>
<accession>A0AAD9DPT5</accession>